<dbReference type="SUPFAM" id="SSF53448">
    <property type="entry name" value="Nucleotide-diphospho-sugar transferases"/>
    <property type="match status" value="1"/>
</dbReference>
<comment type="caution">
    <text evidence="12">The sequence shown here is derived from an EMBL/GenBank/DDBJ whole genome shotgun (WGS) entry which is preliminary data.</text>
</comment>
<keyword evidence="6" id="KW-0342">GTP-binding</keyword>
<evidence type="ECO:0000313" key="13">
    <source>
        <dbReference type="Proteomes" id="UP001596060"/>
    </source>
</evidence>
<evidence type="ECO:0000256" key="4">
    <source>
        <dbReference type="ARBA" id="ARBA00022695"/>
    </source>
</evidence>
<evidence type="ECO:0000256" key="2">
    <source>
        <dbReference type="ARBA" id="ARBA00012387"/>
    </source>
</evidence>
<dbReference type="Gene3D" id="3.90.550.10">
    <property type="entry name" value="Spore Coat Polysaccharide Biosynthesis Protein SpsA, Chain A"/>
    <property type="match status" value="1"/>
</dbReference>
<evidence type="ECO:0000256" key="5">
    <source>
        <dbReference type="ARBA" id="ARBA00022741"/>
    </source>
</evidence>
<dbReference type="InterPro" id="IPR054566">
    <property type="entry name" value="ManC/GMP-like_b-helix"/>
</dbReference>
<evidence type="ECO:0000256" key="1">
    <source>
        <dbReference type="ARBA" id="ARBA00006115"/>
    </source>
</evidence>
<evidence type="ECO:0000313" key="12">
    <source>
        <dbReference type="EMBL" id="MFC5507974.1"/>
    </source>
</evidence>
<dbReference type="InterPro" id="IPR001538">
    <property type="entry name" value="Man6P_isomerase-2_C"/>
</dbReference>
<dbReference type="EMBL" id="JBHSLU010000081">
    <property type="protein sequence ID" value="MFC5507974.1"/>
    <property type="molecule type" value="Genomic_DNA"/>
</dbReference>
<evidence type="ECO:0000259" key="11">
    <source>
        <dbReference type="Pfam" id="PF22640"/>
    </source>
</evidence>
<keyword evidence="5" id="KW-0547">Nucleotide-binding</keyword>
<keyword evidence="4 12" id="KW-0548">Nucleotidyltransferase</keyword>
<dbReference type="RefSeq" id="WP_377817607.1">
    <property type="nucleotide sequence ID" value="NZ_JBHSLU010000081.1"/>
</dbReference>
<keyword evidence="13" id="KW-1185">Reference proteome</keyword>
<comment type="catalytic activity">
    <reaction evidence="7">
        <text>alpha-D-mannose 1-phosphate + GTP + H(+) = GDP-alpha-D-mannose + diphosphate</text>
        <dbReference type="Rhea" id="RHEA:15229"/>
        <dbReference type="ChEBI" id="CHEBI:15378"/>
        <dbReference type="ChEBI" id="CHEBI:33019"/>
        <dbReference type="ChEBI" id="CHEBI:37565"/>
        <dbReference type="ChEBI" id="CHEBI:57527"/>
        <dbReference type="ChEBI" id="CHEBI:58409"/>
        <dbReference type="EC" id="2.7.7.13"/>
    </reaction>
</comment>
<keyword evidence="12" id="KW-0413">Isomerase</keyword>
<dbReference type="Pfam" id="PF22640">
    <property type="entry name" value="ManC_GMP_beta-helix"/>
    <property type="match status" value="1"/>
</dbReference>
<feature type="domain" description="Mannose-6-phosphate isomerase type II C-terminal" evidence="10">
    <location>
        <begin position="351"/>
        <end position="465"/>
    </location>
</feature>
<gene>
    <name evidence="12" type="ORF">ACFPN9_22300</name>
</gene>
<dbReference type="EC" id="2.7.7.13" evidence="2"/>
<name>A0ABW0P5M5_9HYPH</name>
<dbReference type="InterPro" id="IPR005835">
    <property type="entry name" value="NTP_transferase_dom"/>
</dbReference>
<reference evidence="13" key="1">
    <citation type="journal article" date="2019" name="Int. J. Syst. Evol. Microbiol.">
        <title>The Global Catalogue of Microorganisms (GCM) 10K type strain sequencing project: providing services to taxonomists for standard genome sequencing and annotation.</title>
        <authorList>
            <consortium name="The Broad Institute Genomics Platform"/>
            <consortium name="The Broad Institute Genome Sequencing Center for Infectious Disease"/>
            <person name="Wu L."/>
            <person name="Ma J."/>
        </authorList>
    </citation>
    <scope>NUCLEOTIDE SEQUENCE [LARGE SCALE GENOMIC DNA]</scope>
    <source>
        <strain evidence="13">CCUG 43117</strain>
    </source>
</reference>
<keyword evidence="3 12" id="KW-0808">Transferase</keyword>
<dbReference type="GO" id="GO:0004475">
    <property type="term" value="F:mannose-1-phosphate guanylyltransferase (GTP) activity"/>
    <property type="evidence" value="ECO:0007669"/>
    <property type="project" value="UniProtKB-EC"/>
</dbReference>
<proteinExistence type="inferred from homology"/>
<evidence type="ECO:0000256" key="6">
    <source>
        <dbReference type="ARBA" id="ARBA00023134"/>
    </source>
</evidence>
<evidence type="ECO:0000259" key="10">
    <source>
        <dbReference type="Pfam" id="PF01050"/>
    </source>
</evidence>
<feature type="domain" description="MannoseP isomerase/GMP-like beta-helix" evidence="11">
    <location>
        <begin position="297"/>
        <end position="344"/>
    </location>
</feature>
<dbReference type="PANTHER" id="PTHR46390">
    <property type="entry name" value="MANNOSE-1-PHOSPHATE GUANYLYLTRANSFERASE"/>
    <property type="match status" value="1"/>
</dbReference>
<dbReference type="PANTHER" id="PTHR46390:SF1">
    <property type="entry name" value="MANNOSE-1-PHOSPHATE GUANYLYLTRANSFERASE"/>
    <property type="match status" value="1"/>
</dbReference>
<dbReference type="InterPro" id="IPR011051">
    <property type="entry name" value="RmlC_Cupin_sf"/>
</dbReference>
<comment type="similarity">
    <text evidence="1 8">Belongs to the mannose-6-phosphate isomerase type 2 family.</text>
</comment>
<organism evidence="12 13">
    <name type="scientific">Bosea massiliensis</name>
    <dbReference type="NCBI Taxonomy" id="151419"/>
    <lineage>
        <taxon>Bacteria</taxon>
        <taxon>Pseudomonadati</taxon>
        <taxon>Pseudomonadota</taxon>
        <taxon>Alphaproteobacteria</taxon>
        <taxon>Hyphomicrobiales</taxon>
        <taxon>Boseaceae</taxon>
        <taxon>Bosea</taxon>
    </lineage>
</organism>
<dbReference type="InterPro" id="IPR029044">
    <property type="entry name" value="Nucleotide-diphossugar_trans"/>
</dbReference>
<dbReference type="GO" id="GO:0004476">
    <property type="term" value="F:mannose-6-phosphate isomerase activity"/>
    <property type="evidence" value="ECO:0007669"/>
    <property type="project" value="UniProtKB-EC"/>
</dbReference>
<feature type="domain" description="Nucleotidyl transferase" evidence="9">
    <location>
        <begin position="7"/>
        <end position="285"/>
    </location>
</feature>
<protein>
    <recommendedName>
        <fullName evidence="2">mannose-1-phosphate guanylyltransferase</fullName>
        <ecNumber evidence="2">2.7.7.13</ecNumber>
    </recommendedName>
</protein>
<evidence type="ECO:0000256" key="3">
    <source>
        <dbReference type="ARBA" id="ARBA00022679"/>
    </source>
</evidence>
<dbReference type="InterPro" id="IPR049577">
    <property type="entry name" value="GMPP_N"/>
</dbReference>
<dbReference type="SUPFAM" id="SSF51182">
    <property type="entry name" value="RmlC-like cupins"/>
    <property type="match status" value="1"/>
</dbReference>
<dbReference type="InterPro" id="IPR006375">
    <property type="entry name" value="Man1P_GuaTrfase/Man6P_Isoase"/>
</dbReference>
<dbReference type="InterPro" id="IPR014710">
    <property type="entry name" value="RmlC-like_jellyroll"/>
</dbReference>
<evidence type="ECO:0000256" key="7">
    <source>
        <dbReference type="ARBA" id="ARBA00047343"/>
    </source>
</evidence>
<dbReference type="Pfam" id="PF00483">
    <property type="entry name" value="NTP_transferase"/>
    <property type="match status" value="1"/>
</dbReference>
<dbReference type="Pfam" id="PF01050">
    <property type="entry name" value="MannoseP_isomer"/>
    <property type="match status" value="1"/>
</dbReference>
<evidence type="ECO:0000256" key="8">
    <source>
        <dbReference type="RuleBase" id="RU004190"/>
    </source>
</evidence>
<dbReference type="NCBIfam" id="TIGR01479">
    <property type="entry name" value="GMP_PMI"/>
    <property type="match status" value="1"/>
</dbReference>
<sequence length="470" mass="50972">MSRKLVPVVMCGGAGTRLWPVSRDTMPKQFIPLLGEVSTFQRIMRLLSDGAVFGRPIVVTNAEYRFTVLDQLQAIGVSAQIVLEPTRRDSAAAVATATQLALAADDHAVVGVFAADHVVQDGALFVETCRRASEVAAEGRIVTIGIPPTHPATGYGYIQPGEAIGEAARAVAAFVEKPDAPTAAQYLLDGYFWNSGNFIFDAATMKAELEAFEPDVVGPVVEAVTQARNDLDFLVLDAAAFGRAKNISIDYAVMERTKKAAVLPGHFGWSDVGGWSAVWDLAEKDGEGNAIEGRGYVLDGANNLIRSEDALVAVIGLDDIAVISTRDAVLVTPKSRADKVKDMVALITARGESEAGAHREVQRPWGRYLSIDLGVRHQVKRITVKPGGILSLQKHFHRAEHWVVVRGTAEVTRNHETIVIHENESIYLPIGCVHRMANPGKIPLELIEVQVGSYLGEDDIVRIEDIYRRS</sequence>
<dbReference type="InterPro" id="IPR051161">
    <property type="entry name" value="Mannose-6P_isomerase_type2"/>
</dbReference>
<accession>A0ABW0P5M5</accession>
<dbReference type="Proteomes" id="UP001596060">
    <property type="component" value="Unassembled WGS sequence"/>
</dbReference>
<dbReference type="CDD" id="cd02509">
    <property type="entry name" value="GDP-M1P_Guanylyltransferase"/>
    <property type="match status" value="1"/>
</dbReference>
<dbReference type="CDD" id="cd02213">
    <property type="entry name" value="cupin_PMI_typeII_C"/>
    <property type="match status" value="1"/>
</dbReference>
<dbReference type="Gene3D" id="2.60.120.10">
    <property type="entry name" value="Jelly Rolls"/>
    <property type="match status" value="1"/>
</dbReference>
<evidence type="ECO:0000259" key="9">
    <source>
        <dbReference type="Pfam" id="PF00483"/>
    </source>
</evidence>